<reference evidence="1" key="2">
    <citation type="journal article" date="2023" name="IMA Fungus">
        <title>Comparative genomic study of the Penicillium genus elucidates a diverse pangenome and 15 lateral gene transfer events.</title>
        <authorList>
            <person name="Petersen C."/>
            <person name="Sorensen T."/>
            <person name="Nielsen M.R."/>
            <person name="Sondergaard T.E."/>
            <person name="Sorensen J.L."/>
            <person name="Fitzpatrick D.A."/>
            <person name="Frisvad J.C."/>
            <person name="Nielsen K.L."/>
        </authorList>
    </citation>
    <scope>NUCLEOTIDE SEQUENCE</scope>
    <source>
        <strain evidence="1">IBT 19713</strain>
    </source>
</reference>
<keyword evidence="2" id="KW-1185">Reference proteome</keyword>
<name>A0A9W9P8L2_9EURO</name>
<dbReference type="EMBL" id="JAPQKS010000003">
    <property type="protein sequence ID" value="KAJ5239531.1"/>
    <property type="molecule type" value="Genomic_DNA"/>
</dbReference>
<dbReference type="AlphaFoldDB" id="A0A9W9P8L2"/>
<protein>
    <submittedName>
        <fullName evidence="1">Uncharacterized protein</fullName>
    </submittedName>
</protein>
<evidence type="ECO:0000313" key="1">
    <source>
        <dbReference type="EMBL" id="KAJ5239531.1"/>
    </source>
</evidence>
<dbReference type="RefSeq" id="XP_058332450.1">
    <property type="nucleotide sequence ID" value="XM_058473447.1"/>
</dbReference>
<organism evidence="1 2">
    <name type="scientific">Penicillium chermesinum</name>
    <dbReference type="NCBI Taxonomy" id="63820"/>
    <lineage>
        <taxon>Eukaryota</taxon>
        <taxon>Fungi</taxon>
        <taxon>Dikarya</taxon>
        <taxon>Ascomycota</taxon>
        <taxon>Pezizomycotina</taxon>
        <taxon>Eurotiomycetes</taxon>
        <taxon>Eurotiomycetidae</taxon>
        <taxon>Eurotiales</taxon>
        <taxon>Aspergillaceae</taxon>
        <taxon>Penicillium</taxon>
    </lineage>
</organism>
<dbReference type="GeneID" id="83200750"/>
<accession>A0A9W9P8L2</accession>
<evidence type="ECO:0000313" key="2">
    <source>
        <dbReference type="Proteomes" id="UP001150941"/>
    </source>
</evidence>
<reference evidence="1" key="1">
    <citation type="submission" date="2022-11" db="EMBL/GenBank/DDBJ databases">
        <authorList>
            <person name="Petersen C."/>
        </authorList>
    </citation>
    <scope>NUCLEOTIDE SEQUENCE</scope>
    <source>
        <strain evidence="1">IBT 19713</strain>
    </source>
</reference>
<sequence>MWYSLWGRRVSHVTVWNARDLRNLGKLRGSGMQHYVQRLPSLQDSIPGVIISPSVFQAIRRETRKTRSHVTYVAAMKRTKVYFEHGHFNFVFWQTDSGKEETYAYSDILLGTAYNSPIDSLS</sequence>
<dbReference type="Proteomes" id="UP001150941">
    <property type="component" value="Unassembled WGS sequence"/>
</dbReference>
<proteinExistence type="predicted"/>
<gene>
    <name evidence="1" type="ORF">N7468_004150</name>
</gene>
<comment type="caution">
    <text evidence="1">The sequence shown here is derived from an EMBL/GenBank/DDBJ whole genome shotgun (WGS) entry which is preliminary data.</text>
</comment>